<dbReference type="PROSITE" id="PS00022">
    <property type="entry name" value="EGF_1"/>
    <property type="match status" value="1"/>
</dbReference>
<keyword evidence="7" id="KW-1133">Transmembrane helix</keyword>
<evidence type="ECO:0000256" key="2">
    <source>
        <dbReference type="ARBA" id="ARBA00022536"/>
    </source>
</evidence>
<dbReference type="HOGENOM" id="CLU_077229_0_0_1"/>
<protein>
    <recommendedName>
        <fullName evidence="7">Delta-like protein</fullName>
    </recommendedName>
</protein>
<reference evidence="12" key="1">
    <citation type="submission" date="2011-07" db="EMBL/GenBank/DDBJ databases">
        <authorList>
            <consortium name="Caenorhabditis brenneri Sequencing and Analysis Consortium"/>
            <person name="Wilson R.K."/>
        </authorList>
    </citation>
    <scope>NUCLEOTIDE SEQUENCE [LARGE SCALE GENOMIC DNA]</scope>
    <source>
        <strain evidence="12">PB2801</strain>
    </source>
</reference>
<organism evidence="12">
    <name type="scientific">Caenorhabditis brenneri</name>
    <name type="common">Nematode worm</name>
    <dbReference type="NCBI Taxonomy" id="135651"/>
    <lineage>
        <taxon>Eukaryota</taxon>
        <taxon>Metazoa</taxon>
        <taxon>Ecdysozoa</taxon>
        <taxon>Nematoda</taxon>
        <taxon>Chromadorea</taxon>
        <taxon>Rhabditida</taxon>
        <taxon>Rhabditina</taxon>
        <taxon>Rhabditomorpha</taxon>
        <taxon>Rhabditoidea</taxon>
        <taxon>Rhabditidae</taxon>
        <taxon>Peloderinae</taxon>
        <taxon>Caenorhabditis</taxon>
    </lineage>
</organism>
<dbReference type="STRING" id="135651.G0NAD2"/>
<evidence type="ECO:0000256" key="5">
    <source>
        <dbReference type="PROSITE-ProRule" id="PRU00076"/>
    </source>
</evidence>
<gene>
    <name evidence="11" type="primary">Cbn-dsl-1</name>
    <name evidence="11" type="ORF">CAEBREN_13285</name>
</gene>
<feature type="domain" description="EGF-like" evidence="9">
    <location>
        <begin position="173"/>
        <end position="213"/>
    </location>
</feature>
<evidence type="ECO:0000313" key="12">
    <source>
        <dbReference type="Proteomes" id="UP000008068"/>
    </source>
</evidence>
<dbReference type="eggNOG" id="KOG1218">
    <property type="taxonomic scope" value="Eukaryota"/>
</dbReference>
<dbReference type="InterPro" id="IPR000742">
    <property type="entry name" value="EGF"/>
</dbReference>
<dbReference type="GO" id="GO:0007219">
    <property type="term" value="P:Notch signaling pathway"/>
    <property type="evidence" value="ECO:0007669"/>
    <property type="project" value="InterPro"/>
</dbReference>
<keyword evidence="2 5" id="KW-0245">EGF-like domain</keyword>
<evidence type="ECO:0000256" key="6">
    <source>
        <dbReference type="PROSITE-ProRule" id="PRU00377"/>
    </source>
</evidence>
<dbReference type="PANTHER" id="PTHR22669:SF1">
    <property type="entry name" value="DELTA-LIKE PROTEIN DSL-1"/>
    <property type="match status" value="1"/>
</dbReference>
<dbReference type="PROSITE" id="PS50026">
    <property type="entry name" value="EGF_3"/>
    <property type="match status" value="1"/>
</dbReference>
<keyword evidence="7 8" id="KW-0732">Signal</keyword>
<evidence type="ECO:0000256" key="7">
    <source>
        <dbReference type="RuleBase" id="RU280815"/>
    </source>
</evidence>
<dbReference type="EMBL" id="GL379854">
    <property type="protein sequence ID" value="EGT56113.1"/>
    <property type="molecule type" value="Genomic_DNA"/>
</dbReference>
<keyword evidence="7" id="KW-0472">Membrane</keyword>
<name>G0NAD2_CAEBE</name>
<evidence type="ECO:0000259" key="9">
    <source>
        <dbReference type="PROSITE" id="PS50026"/>
    </source>
</evidence>
<dbReference type="AlphaFoldDB" id="G0NAD2"/>
<accession>G0NAD2</accession>
<comment type="subcellular location">
    <subcellularLocation>
        <location evidence="7">Membrane</location>
        <topology evidence="7">Single-pass type I membrane protein</topology>
    </subcellularLocation>
</comment>
<keyword evidence="4 5" id="KW-1015">Disulfide bond</keyword>
<comment type="function">
    <text evidence="7">Putative Notch ligand involved in the mediation of Notch signaling.</text>
</comment>
<keyword evidence="12" id="KW-1185">Reference proteome</keyword>
<comment type="caution">
    <text evidence="5">Lacks conserved residue(s) required for the propagation of feature annotation.</text>
</comment>
<dbReference type="FunCoup" id="G0NAD2">
    <property type="interactions" value="23"/>
</dbReference>
<feature type="chain" id="PRO_5003404573" description="Delta-like protein" evidence="8">
    <location>
        <begin position="21"/>
        <end position="258"/>
    </location>
</feature>
<dbReference type="InParanoid" id="G0NAD2"/>
<proteinExistence type="predicted"/>
<dbReference type="InterPro" id="IPR001774">
    <property type="entry name" value="DSL"/>
</dbReference>
<keyword evidence="3 7" id="KW-0677">Repeat</keyword>
<evidence type="ECO:0000259" key="10">
    <source>
        <dbReference type="PROSITE" id="PS51051"/>
    </source>
</evidence>
<evidence type="ECO:0000256" key="4">
    <source>
        <dbReference type="ARBA" id="ARBA00023157"/>
    </source>
</evidence>
<dbReference type="PROSITE" id="PS51051">
    <property type="entry name" value="DSL"/>
    <property type="match status" value="1"/>
</dbReference>
<dbReference type="OrthoDB" id="10014052at2759"/>
<dbReference type="Proteomes" id="UP000008068">
    <property type="component" value="Unassembled WGS sequence"/>
</dbReference>
<dbReference type="SUPFAM" id="SSF57196">
    <property type="entry name" value="EGF/Laminin"/>
    <property type="match status" value="1"/>
</dbReference>
<feature type="disulfide bond" evidence="6">
    <location>
        <begin position="128"/>
        <end position="137"/>
    </location>
</feature>
<evidence type="ECO:0000256" key="1">
    <source>
        <dbReference type="ARBA" id="ARBA00022473"/>
    </source>
</evidence>
<feature type="disulfide bond" evidence="5">
    <location>
        <begin position="203"/>
        <end position="212"/>
    </location>
</feature>
<dbReference type="PROSITE" id="PS01186">
    <property type="entry name" value="EGF_2"/>
    <property type="match status" value="1"/>
</dbReference>
<dbReference type="GO" id="GO:0005886">
    <property type="term" value="C:plasma membrane"/>
    <property type="evidence" value="ECO:0007669"/>
    <property type="project" value="TreeGrafter"/>
</dbReference>
<evidence type="ECO:0000313" key="11">
    <source>
        <dbReference type="EMBL" id="EGT56113.1"/>
    </source>
</evidence>
<keyword evidence="1 7" id="KW-0217">Developmental protein</keyword>
<dbReference type="Gene3D" id="2.10.25.10">
    <property type="entry name" value="Laminin"/>
    <property type="match status" value="1"/>
</dbReference>
<feature type="disulfide bond" evidence="6">
    <location>
        <begin position="141"/>
        <end position="153"/>
    </location>
</feature>
<feature type="disulfide bond" evidence="6">
    <location>
        <begin position="161"/>
        <end position="170"/>
    </location>
</feature>
<dbReference type="OMA" id="RSERWNT"/>
<keyword evidence="7" id="KW-0812">Transmembrane</keyword>
<evidence type="ECO:0000256" key="3">
    <source>
        <dbReference type="ARBA" id="ARBA00022737"/>
    </source>
</evidence>
<dbReference type="PANTHER" id="PTHR22669">
    <property type="entry name" value="DELTA/SERRATE/LAG-2 DOMAIN PROTEIN"/>
    <property type="match status" value="1"/>
</dbReference>
<dbReference type="InterPro" id="IPR039178">
    <property type="entry name" value="Lag2"/>
</dbReference>
<sequence>MSFAMLRIISFFSLLHLCLSTPPRGYLELRLKSAFPLNATVEIADDIYFPTNKRVWNVPLVPDEVKVLSNIPVQFHRPGIVLVNSGPLEKFGLDFETIRSERWNTQTMTIMPERIHLPFTGFRIDFMCFRNWHGPYCDKFCNENNAALINRRCTHNGTLGCPYNFRGPNCKKPITDCHCENDGFCVSEFKNPTDSVDKLICECPVGFEGDRCEKEQYEYAMPLSVDMHGNKRSEKKWMLLKQFFARSMVANELYDNSF</sequence>
<dbReference type="GO" id="GO:0005112">
    <property type="term" value="F:Notch binding"/>
    <property type="evidence" value="ECO:0007669"/>
    <property type="project" value="EnsemblMetazoa"/>
</dbReference>
<dbReference type="GO" id="GO:0001708">
    <property type="term" value="P:cell fate specification"/>
    <property type="evidence" value="ECO:0007669"/>
    <property type="project" value="InterPro"/>
</dbReference>
<evidence type="ECO:0000256" key="8">
    <source>
        <dbReference type="SAM" id="SignalP"/>
    </source>
</evidence>
<feature type="domain" description="DSL" evidence="10">
    <location>
        <begin position="126"/>
        <end position="170"/>
    </location>
</feature>
<dbReference type="Gene3D" id="2.10.25.140">
    <property type="match status" value="1"/>
</dbReference>
<dbReference type="SMART" id="SM00051">
    <property type="entry name" value="DSL"/>
    <property type="match status" value="1"/>
</dbReference>
<feature type="signal peptide" evidence="8">
    <location>
        <begin position="1"/>
        <end position="20"/>
    </location>
</feature>
<dbReference type="Pfam" id="PF01414">
    <property type="entry name" value="DSL"/>
    <property type="match status" value="1"/>
</dbReference>